<organism evidence="1 2">
    <name type="scientific">Ficus carica</name>
    <name type="common">Common fig</name>
    <dbReference type="NCBI Taxonomy" id="3494"/>
    <lineage>
        <taxon>Eukaryota</taxon>
        <taxon>Viridiplantae</taxon>
        <taxon>Streptophyta</taxon>
        <taxon>Embryophyta</taxon>
        <taxon>Tracheophyta</taxon>
        <taxon>Spermatophyta</taxon>
        <taxon>Magnoliopsida</taxon>
        <taxon>eudicotyledons</taxon>
        <taxon>Gunneridae</taxon>
        <taxon>Pentapetalae</taxon>
        <taxon>rosids</taxon>
        <taxon>fabids</taxon>
        <taxon>Rosales</taxon>
        <taxon>Moraceae</taxon>
        <taxon>Ficeae</taxon>
        <taxon>Ficus</taxon>
    </lineage>
</organism>
<dbReference type="Proteomes" id="UP001187192">
    <property type="component" value="Unassembled WGS sequence"/>
</dbReference>
<reference evidence="1" key="1">
    <citation type="submission" date="2023-07" db="EMBL/GenBank/DDBJ databases">
        <title>draft genome sequence of fig (Ficus carica).</title>
        <authorList>
            <person name="Takahashi T."/>
            <person name="Nishimura K."/>
        </authorList>
    </citation>
    <scope>NUCLEOTIDE SEQUENCE</scope>
</reference>
<protein>
    <recommendedName>
        <fullName evidence="3">Protein yippee-like</fullName>
    </recommendedName>
</protein>
<evidence type="ECO:0000313" key="2">
    <source>
        <dbReference type="Proteomes" id="UP001187192"/>
    </source>
</evidence>
<evidence type="ECO:0000313" key="1">
    <source>
        <dbReference type="EMBL" id="GMN59583.1"/>
    </source>
</evidence>
<evidence type="ECO:0008006" key="3">
    <source>
        <dbReference type="Google" id="ProtNLM"/>
    </source>
</evidence>
<accession>A0AA88IWW1</accession>
<gene>
    <name evidence="1" type="ORF">TIFTF001_028674</name>
</gene>
<sequence length="97" mass="10338">MGEAVTYPWNRGGPCTTADIFCVRCGSIVGVKCVRPKNSFLVISAFCVLVPSETFSSSDACLFQLATDPPDNAVGKFLLEKHKVVAPDGTCIFVPVP</sequence>
<comment type="caution">
    <text evidence="1">The sequence shown here is derived from an EMBL/GenBank/DDBJ whole genome shotgun (WGS) entry which is preliminary data.</text>
</comment>
<dbReference type="EMBL" id="BTGU01000089">
    <property type="protein sequence ID" value="GMN59583.1"/>
    <property type="molecule type" value="Genomic_DNA"/>
</dbReference>
<keyword evidence="2" id="KW-1185">Reference proteome</keyword>
<name>A0AA88IWW1_FICCA</name>
<dbReference type="AlphaFoldDB" id="A0AA88IWW1"/>
<proteinExistence type="predicted"/>